<dbReference type="InterPro" id="IPR002931">
    <property type="entry name" value="Transglutaminase-like"/>
</dbReference>
<dbReference type="Gene3D" id="3.10.620.30">
    <property type="match status" value="1"/>
</dbReference>
<name>A0A1M5BLP1_9RHOB</name>
<dbReference type="Pfam" id="PF01841">
    <property type="entry name" value="Transglut_core"/>
    <property type="match status" value="1"/>
</dbReference>
<feature type="domain" description="Transglutaminase-like" evidence="1">
    <location>
        <begin position="55"/>
        <end position="129"/>
    </location>
</feature>
<sequence length="227" mass="26357">MLADQNHPLVRETTTRLTQTETTPRGRFEQLFYFVRDDIQFAFPDDGDFVKASDTIRLGYGQCNTKATLLLALCKTVGIPARIHFSLISKDIQRGFFTGIAYWLMPREISHSWIEVEIDGIWRRIDTFINDLPLFTAAKAEVKRRGWSVGYSIALKDGDASADFNLEHEAFQQMAAVTDDHGTWDDPSTYYKSAKYKNRPDGIRMWFYRHMIGGINRRVERLRYENN</sequence>
<protein>
    <submittedName>
        <fullName evidence="2">Transglutaminase-like superfamily protein</fullName>
    </submittedName>
</protein>
<proteinExistence type="predicted"/>
<dbReference type="STRING" id="1486859.SAMN05444273_10641"/>
<reference evidence="3" key="1">
    <citation type="submission" date="2016-11" db="EMBL/GenBank/DDBJ databases">
        <authorList>
            <person name="Varghese N."/>
            <person name="Submissions S."/>
        </authorList>
    </citation>
    <scope>NUCLEOTIDE SEQUENCE [LARGE SCALE GENOMIC DNA]</scope>
    <source>
        <strain evidence="3">DSM 100566</strain>
    </source>
</reference>
<gene>
    <name evidence="2" type="ORF">SAMN05444273_10641</name>
</gene>
<dbReference type="InterPro" id="IPR038765">
    <property type="entry name" value="Papain-like_cys_pep_sf"/>
</dbReference>
<evidence type="ECO:0000259" key="1">
    <source>
        <dbReference type="SMART" id="SM00460"/>
    </source>
</evidence>
<keyword evidence="3" id="KW-1185">Reference proteome</keyword>
<dbReference type="PANTHER" id="PTHR33490:SF3">
    <property type="entry name" value="CONSERVED INTEGRAL MEMBRANE PROTEIN"/>
    <property type="match status" value="1"/>
</dbReference>
<organism evidence="2 3">
    <name type="scientific">Litoreibacter ascidiaceicola</name>
    <dbReference type="NCBI Taxonomy" id="1486859"/>
    <lineage>
        <taxon>Bacteria</taxon>
        <taxon>Pseudomonadati</taxon>
        <taxon>Pseudomonadota</taxon>
        <taxon>Alphaproteobacteria</taxon>
        <taxon>Rhodobacterales</taxon>
        <taxon>Roseobacteraceae</taxon>
        <taxon>Litoreibacter</taxon>
    </lineage>
</organism>
<dbReference type="SUPFAM" id="SSF54001">
    <property type="entry name" value="Cysteine proteinases"/>
    <property type="match status" value="1"/>
</dbReference>
<dbReference type="SMART" id="SM00460">
    <property type="entry name" value="TGc"/>
    <property type="match status" value="1"/>
</dbReference>
<dbReference type="AlphaFoldDB" id="A0A1M5BLP1"/>
<dbReference type="EMBL" id="FQUV01000006">
    <property type="protein sequence ID" value="SHF43513.1"/>
    <property type="molecule type" value="Genomic_DNA"/>
</dbReference>
<evidence type="ECO:0000313" key="2">
    <source>
        <dbReference type="EMBL" id="SHF43513.1"/>
    </source>
</evidence>
<evidence type="ECO:0000313" key="3">
    <source>
        <dbReference type="Proteomes" id="UP000184144"/>
    </source>
</evidence>
<dbReference type="PANTHER" id="PTHR33490">
    <property type="entry name" value="BLR5614 PROTEIN-RELATED"/>
    <property type="match status" value="1"/>
</dbReference>
<dbReference type="Proteomes" id="UP000184144">
    <property type="component" value="Unassembled WGS sequence"/>
</dbReference>
<accession>A0A1M5BLP1</accession>